<dbReference type="EMBL" id="REGN01005754">
    <property type="protein sequence ID" value="RNA12140.1"/>
    <property type="molecule type" value="Genomic_DNA"/>
</dbReference>
<reference evidence="1 2" key="1">
    <citation type="journal article" date="2018" name="Sci. Rep.">
        <title>Genomic signatures of local adaptation to the degree of environmental predictability in rotifers.</title>
        <authorList>
            <person name="Franch-Gras L."/>
            <person name="Hahn C."/>
            <person name="Garcia-Roger E.M."/>
            <person name="Carmona M.J."/>
            <person name="Serra M."/>
            <person name="Gomez A."/>
        </authorList>
    </citation>
    <scope>NUCLEOTIDE SEQUENCE [LARGE SCALE GENOMIC DNA]</scope>
    <source>
        <strain evidence="1">HYR1</strain>
    </source>
</reference>
<gene>
    <name evidence="1" type="ORF">BpHYR1_004409</name>
</gene>
<dbReference type="OrthoDB" id="412793at2759"/>
<comment type="caution">
    <text evidence="1">The sequence shown here is derived from an EMBL/GenBank/DDBJ whole genome shotgun (WGS) entry which is preliminary data.</text>
</comment>
<proteinExistence type="predicted"/>
<dbReference type="AlphaFoldDB" id="A0A3M7QLE8"/>
<feature type="non-terminal residue" evidence="1">
    <location>
        <position position="95"/>
    </location>
</feature>
<evidence type="ECO:0000313" key="1">
    <source>
        <dbReference type="EMBL" id="RNA12140.1"/>
    </source>
</evidence>
<evidence type="ECO:0000313" key="2">
    <source>
        <dbReference type="Proteomes" id="UP000276133"/>
    </source>
</evidence>
<keyword evidence="2" id="KW-1185">Reference proteome</keyword>
<name>A0A3M7QLE8_BRAPC</name>
<organism evidence="1 2">
    <name type="scientific">Brachionus plicatilis</name>
    <name type="common">Marine rotifer</name>
    <name type="synonym">Brachionus muelleri</name>
    <dbReference type="NCBI Taxonomy" id="10195"/>
    <lineage>
        <taxon>Eukaryota</taxon>
        <taxon>Metazoa</taxon>
        <taxon>Spiralia</taxon>
        <taxon>Gnathifera</taxon>
        <taxon>Rotifera</taxon>
        <taxon>Eurotatoria</taxon>
        <taxon>Monogononta</taxon>
        <taxon>Pseudotrocha</taxon>
        <taxon>Ploima</taxon>
        <taxon>Brachionidae</taxon>
        <taxon>Brachionus</taxon>
    </lineage>
</organism>
<dbReference type="Proteomes" id="UP000276133">
    <property type="component" value="Unassembled WGS sequence"/>
</dbReference>
<protein>
    <submittedName>
        <fullName evidence="1">Uncharacterized protein</fullName>
    </submittedName>
</protein>
<sequence length="95" mass="10286">MGSVRLKGIIYTKGSSASANQKEVQGSSGNIPMAEKTSVMTLETENLRGGCKQKSGIFTAKHRCRVGTWNVRTMSETSRCAQAALVMEKYGLEVL</sequence>
<accession>A0A3M7QLE8</accession>